<accession>A0A229UK97</accession>
<organism evidence="1 2">
    <name type="scientific">Paenibacillus rigui</name>
    <dbReference type="NCBI Taxonomy" id="554312"/>
    <lineage>
        <taxon>Bacteria</taxon>
        <taxon>Bacillati</taxon>
        <taxon>Bacillota</taxon>
        <taxon>Bacilli</taxon>
        <taxon>Bacillales</taxon>
        <taxon>Paenibacillaceae</taxon>
        <taxon>Paenibacillus</taxon>
    </lineage>
</organism>
<dbReference type="RefSeq" id="WP_094017482.1">
    <property type="nucleotide sequence ID" value="NZ_NMQW01000039.1"/>
</dbReference>
<gene>
    <name evidence="1" type="ORF">CF651_24330</name>
</gene>
<keyword evidence="2" id="KW-1185">Reference proteome</keyword>
<dbReference type="OrthoDB" id="5326008at2"/>
<dbReference type="EMBL" id="NMQW01000039">
    <property type="protein sequence ID" value="OXM83724.1"/>
    <property type="molecule type" value="Genomic_DNA"/>
</dbReference>
<sequence>MELGGIKGNFDAIYSLGHNCLPGVQMAKNGLRHYAGVIDWMGSPLLSGVSNILRNRFAHFMELRNMAITGIDPNAHCYLVRDSAYHIISNHDFSLEANTPSQLITYPQFKEKINRRIQRFLDKLENSHRMLLIRTECTFAEAQELQEVIRALRPHHDFRILVVNHAPVQDIVELHWPLESVCALHIPRQRIFFTRTMHIGAPFCQASIMCKRRRVSCL</sequence>
<dbReference type="Pfam" id="PF08795">
    <property type="entry name" value="DUF1796"/>
    <property type="match status" value="1"/>
</dbReference>
<dbReference type="AlphaFoldDB" id="A0A229UK97"/>
<comment type="caution">
    <text evidence="1">The sequence shown here is derived from an EMBL/GenBank/DDBJ whole genome shotgun (WGS) entry which is preliminary data.</text>
</comment>
<evidence type="ECO:0000313" key="1">
    <source>
        <dbReference type="EMBL" id="OXM83724.1"/>
    </source>
</evidence>
<proteinExistence type="predicted"/>
<protein>
    <submittedName>
        <fullName evidence="1">Peptidase</fullName>
    </submittedName>
</protein>
<evidence type="ECO:0000313" key="2">
    <source>
        <dbReference type="Proteomes" id="UP000215509"/>
    </source>
</evidence>
<name>A0A229UK97_9BACL</name>
<dbReference type="InterPro" id="IPR014903">
    <property type="entry name" value="DUF1796"/>
</dbReference>
<dbReference type="Proteomes" id="UP000215509">
    <property type="component" value="Unassembled WGS sequence"/>
</dbReference>
<reference evidence="1 2" key="1">
    <citation type="submission" date="2017-07" db="EMBL/GenBank/DDBJ databases">
        <title>Genome sequencing and assembly of Paenibacillus rigui.</title>
        <authorList>
            <person name="Mayilraj S."/>
        </authorList>
    </citation>
    <scope>NUCLEOTIDE SEQUENCE [LARGE SCALE GENOMIC DNA]</scope>
    <source>
        <strain evidence="1 2">JCM 16352</strain>
    </source>
</reference>